<evidence type="ECO:0000313" key="4">
    <source>
        <dbReference type="WBParaSite" id="HCON_00124650-00001"/>
    </source>
</evidence>
<dbReference type="OMA" id="FWTCESL"/>
<protein>
    <submittedName>
        <fullName evidence="4">DUF1758 domain-containing protein</fullName>
    </submittedName>
</protein>
<dbReference type="InterPro" id="IPR005312">
    <property type="entry name" value="DUF1759"/>
</dbReference>
<feature type="region of interest" description="Disordered" evidence="1">
    <location>
        <begin position="161"/>
        <end position="181"/>
    </location>
</feature>
<dbReference type="PANTHER" id="PTHR47331:SF5">
    <property type="entry name" value="RIBONUCLEASE H"/>
    <property type="match status" value="1"/>
</dbReference>
<reference evidence="4" key="1">
    <citation type="submission" date="2020-12" db="UniProtKB">
        <authorList>
            <consortium name="WormBaseParasite"/>
        </authorList>
    </citation>
    <scope>IDENTIFICATION</scope>
    <source>
        <strain evidence="4">MHco3</strain>
    </source>
</reference>
<dbReference type="WBParaSite" id="HCON_00124650-00001">
    <property type="protein sequence ID" value="HCON_00124650-00001"/>
    <property type="gene ID" value="HCON_00124650"/>
</dbReference>
<accession>A0A7I4YQP3</accession>
<proteinExistence type="predicted"/>
<dbReference type="Gene3D" id="2.40.70.10">
    <property type="entry name" value="Acid Proteases"/>
    <property type="match status" value="1"/>
</dbReference>
<feature type="region of interest" description="Disordered" evidence="1">
    <location>
        <begin position="270"/>
        <end position="312"/>
    </location>
</feature>
<feature type="compositionally biased region" description="Polar residues" evidence="1">
    <location>
        <begin position="270"/>
        <end position="279"/>
    </location>
</feature>
<feature type="compositionally biased region" description="Polar residues" evidence="1">
    <location>
        <begin position="287"/>
        <end position="312"/>
    </location>
</feature>
<dbReference type="Pfam" id="PF05585">
    <property type="entry name" value="DUF1758"/>
    <property type="match status" value="1"/>
</dbReference>
<name>A0A7I4YQP3_HAECO</name>
<feature type="domain" description="DUF1758" evidence="2">
    <location>
        <begin position="375"/>
        <end position="530"/>
    </location>
</feature>
<sequence length="749" mass="85540">MSLPGATKFSLLKSCLRGRALQCIEGLPITDRDCTTAVDILHMTYDKPCAIRHLIYTELSNLPQCDIEGKQLQDIYLKMLRLVRQYTAITPESPEYGHGALLYNKLPKFVKARIYDKTGGQRNLTPNELMELLSEIVMKESTLRQVEFSTNPSHSYYHVWKKQGHSTPRRNTATPPPVKMSQRHSTLCPFCKRSNHNAYQCRTFSTAEERRTAMRQNRLCFQCLRPDHRTTACTRSACYLCKYHHHPALCFKAKSVQKISQLKKVNEPSLKQNVVSSSKFQEDQNKQWRWQDNNARSTRQPPQPTPANKTRTINFSMDANIENHQEDENSISRKNSEAGSSHAVVSHFTTTNNENNDDHQIPREHTLLMCAEVTLTNPDDVTKQLITTAFLDSGSSHSYITSDVAEQLQLRSVGNEITLYTFGSTEPMTVSSKLYQVNLLLPDSTLYKLDVQSLPHLTKPLMAPYDLQTALRKLSRDAPLSTVPVQTGILIGMDHFWQLVLSAQFYSTKLSNGYCLLNTRLGKIIAGKKISTRTINMAVQDDHDHPLNKESLDEMVQRFWTCESLGTLDEASSRDDLLCLDFFNRTTRYDEKEHRYYVRLPFKSEPPPVPENYSHRLACLCSNWKTLSKNPDHLDKYDNIIHDQLQRGIISETPPSMIEASGTYLSHHAVINLSKKTTKIRLVYNGSAKIKGSPSLDDCLFRGTVLLPDLSGILLRVRLANFLLIKDIEKHTIWWNWKNAIDASQNSYS</sequence>
<organism evidence="3 4">
    <name type="scientific">Haemonchus contortus</name>
    <name type="common">Barber pole worm</name>
    <dbReference type="NCBI Taxonomy" id="6289"/>
    <lineage>
        <taxon>Eukaryota</taxon>
        <taxon>Metazoa</taxon>
        <taxon>Ecdysozoa</taxon>
        <taxon>Nematoda</taxon>
        <taxon>Chromadorea</taxon>
        <taxon>Rhabditida</taxon>
        <taxon>Rhabditina</taxon>
        <taxon>Rhabditomorpha</taxon>
        <taxon>Strongyloidea</taxon>
        <taxon>Trichostrongylidae</taxon>
        <taxon>Haemonchus</taxon>
    </lineage>
</organism>
<keyword evidence="3" id="KW-1185">Reference proteome</keyword>
<dbReference type="AlphaFoldDB" id="A0A7I4YQP3"/>
<dbReference type="InterPro" id="IPR021109">
    <property type="entry name" value="Peptidase_aspartic_dom_sf"/>
</dbReference>
<dbReference type="Proteomes" id="UP000025227">
    <property type="component" value="Unplaced"/>
</dbReference>
<dbReference type="PANTHER" id="PTHR47331">
    <property type="entry name" value="PHD-TYPE DOMAIN-CONTAINING PROTEIN"/>
    <property type="match status" value="1"/>
</dbReference>
<evidence type="ECO:0000256" key="1">
    <source>
        <dbReference type="SAM" id="MobiDB-lite"/>
    </source>
</evidence>
<dbReference type="Pfam" id="PF03564">
    <property type="entry name" value="DUF1759"/>
    <property type="match status" value="1"/>
</dbReference>
<dbReference type="OrthoDB" id="5868150at2759"/>
<dbReference type="InterPro" id="IPR008737">
    <property type="entry name" value="DUF1758"/>
</dbReference>
<evidence type="ECO:0000313" key="3">
    <source>
        <dbReference type="Proteomes" id="UP000025227"/>
    </source>
</evidence>
<evidence type="ECO:0000259" key="2">
    <source>
        <dbReference type="Pfam" id="PF05585"/>
    </source>
</evidence>